<dbReference type="InterPro" id="IPR016162">
    <property type="entry name" value="Ald_DH_N"/>
</dbReference>
<evidence type="ECO:0000256" key="5">
    <source>
        <dbReference type="ARBA" id="ARBA00054572"/>
    </source>
</evidence>
<dbReference type="Gene3D" id="3.40.605.10">
    <property type="entry name" value="Aldehyde Dehydrogenase, Chain A, domain 1"/>
    <property type="match status" value="1"/>
</dbReference>
<feature type="active site" evidence="8">
    <location>
        <position position="253"/>
    </location>
</feature>
<dbReference type="Pfam" id="PF00171">
    <property type="entry name" value="Aldedh"/>
    <property type="match status" value="1"/>
</dbReference>
<evidence type="ECO:0000313" key="12">
    <source>
        <dbReference type="Proteomes" id="UP000199081"/>
    </source>
</evidence>
<evidence type="ECO:0000256" key="3">
    <source>
        <dbReference type="ARBA" id="ARBA00023027"/>
    </source>
</evidence>
<dbReference type="PANTHER" id="PTHR42986">
    <property type="entry name" value="BENZALDEHYDE DEHYDROGENASE YFMT"/>
    <property type="match status" value="1"/>
</dbReference>
<name>A0A1H7KWS8_9LACT</name>
<comment type="catalytic activity">
    <reaction evidence="4">
        <text>(2S)-3-sulfolactaldehyde + NAD(+) + H2O = (2S)-3-sulfolactate + NADH + 2 H(+)</text>
        <dbReference type="Rhea" id="RHEA:47932"/>
        <dbReference type="ChEBI" id="CHEBI:15377"/>
        <dbReference type="ChEBI" id="CHEBI:15378"/>
        <dbReference type="ChEBI" id="CHEBI:57540"/>
        <dbReference type="ChEBI" id="CHEBI:57945"/>
        <dbReference type="ChEBI" id="CHEBI:61289"/>
        <dbReference type="ChEBI" id="CHEBI:90109"/>
        <dbReference type="EC" id="1.2.1.97"/>
    </reaction>
    <physiologicalReaction direction="left-to-right" evidence="4">
        <dbReference type="Rhea" id="RHEA:47933"/>
    </physiologicalReaction>
</comment>
<dbReference type="AlphaFoldDB" id="A0A1H7KWS8"/>
<evidence type="ECO:0000256" key="9">
    <source>
        <dbReference type="RuleBase" id="RU003345"/>
    </source>
</evidence>
<dbReference type="EMBL" id="FNZU01000008">
    <property type="protein sequence ID" value="SEK91293.1"/>
    <property type="molecule type" value="Genomic_DNA"/>
</dbReference>
<keyword evidence="12" id="KW-1185">Reference proteome</keyword>
<comment type="similarity">
    <text evidence="1 9">Belongs to the aldehyde dehydrogenase family.</text>
</comment>
<evidence type="ECO:0000256" key="4">
    <source>
        <dbReference type="ARBA" id="ARBA00050326"/>
    </source>
</evidence>
<dbReference type="EC" id="1.2.1.97" evidence="6"/>
<dbReference type="RefSeq" id="WP_091481095.1">
    <property type="nucleotide sequence ID" value="NZ_BJYC01000009.1"/>
</dbReference>
<dbReference type="InterPro" id="IPR029510">
    <property type="entry name" value="Ald_DH_CS_GLU"/>
</dbReference>
<evidence type="ECO:0000259" key="10">
    <source>
        <dbReference type="Pfam" id="PF00171"/>
    </source>
</evidence>
<dbReference type="FunFam" id="3.40.309.10:FF:000009">
    <property type="entry name" value="Aldehyde dehydrogenase A"/>
    <property type="match status" value="1"/>
</dbReference>
<dbReference type="Gene3D" id="3.40.309.10">
    <property type="entry name" value="Aldehyde Dehydrogenase, Chain A, domain 2"/>
    <property type="match status" value="1"/>
</dbReference>
<dbReference type="STRING" id="426702.SAMN04488099_10872"/>
<sequence>MDKYDNLNLNYIDGEWVEGSSEEVIESIDPYTEELYATVRAASAEDLDKAYESAKRHQKEWEEVSPFEKAGIIRKAIKIIEDRKEEITDILVKDAGSTIAKAQLEIDIVIAVMHLSAEFPFQMETIVNRSMIPGKKNYLQRKPVGVVGVIGPFNFPMNLSMRSVAPALATGNAVVLKPGHQTPVSGGNIIAKVFEEAGLPKGVLQVVHPKISEIGDGFYEHPVPDLISFTGSTGVGKQIGEVCGREVKETILELGGNNAMVVLDDADIETAVKGAIYGRFMHSGQICMATNRIIVDESVYDEFAEKFVEKTKDLKHGDPTQEGTLIGPLIDGGEVDRLLDEVEKAKSEGAEVLLEGKREGNVLTPFILKGTNDMTTAQNEMFGPVVTLIPAKDEAHALELANDTDQGLSGAVSSSDEKRAFAFAEKMETGMVHINDQSVNDEPYIAFGGVKASGLGRFGREHSLDEFTTWKWISVQEEPRQYPFD</sequence>
<evidence type="ECO:0000256" key="8">
    <source>
        <dbReference type="PROSITE-ProRule" id="PRU10007"/>
    </source>
</evidence>
<feature type="domain" description="Aldehyde dehydrogenase" evidence="10">
    <location>
        <begin position="16"/>
        <end position="473"/>
    </location>
</feature>
<dbReference type="GO" id="GO:0016620">
    <property type="term" value="F:oxidoreductase activity, acting on the aldehyde or oxo group of donors, NAD or NADP as acceptor"/>
    <property type="evidence" value="ECO:0007669"/>
    <property type="project" value="InterPro"/>
</dbReference>
<comment type="function">
    <text evidence="5">Part of the sulfo-TAL (or sulfo-SFT) pathway, a D-sulfoquinovose degradation pathway that produces sulfolactate (SL). Catalyzes the oxidation of 3-sulfolactaldehyde (SLA) to sulfolactate (SL).</text>
</comment>
<dbReference type="InterPro" id="IPR016161">
    <property type="entry name" value="Ald_DH/histidinol_DH"/>
</dbReference>
<proteinExistence type="inferred from homology"/>
<dbReference type="Proteomes" id="UP000199081">
    <property type="component" value="Unassembled WGS sequence"/>
</dbReference>
<accession>A0A1H7KWS8</accession>
<dbReference type="FunFam" id="3.40.605.10:FF:000007">
    <property type="entry name" value="NAD/NADP-dependent betaine aldehyde dehydrogenase"/>
    <property type="match status" value="1"/>
</dbReference>
<keyword evidence="2 9" id="KW-0560">Oxidoreductase</keyword>
<keyword evidence="3" id="KW-0520">NAD</keyword>
<dbReference type="PANTHER" id="PTHR42986:SF1">
    <property type="entry name" value="BENZALDEHYDE DEHYDROGENASE YFMT"/>
    <property type="match status" value="1"/>
</dbReference>
<dbReference type="OrthoDB" id="9762913at2"/>
<dbReference type="InterPro" id="IPR015590">
    <property type="entry name" value="Aldehyde_DH_dom"/>
</dbReference>
<evidence type="ECO:0000256" key="6">
    <source>
        <dbReference type="ARBA" id="ARBA00066984"/>
    </source>
</evidence>
<dbReference type="PROSITE" id="PS00070">
    <property type="entry name" value="ALDEHYDE_DEHYDR_CYS"/>
    <property type="match status" value="1"/>
</dbReference>
<dbReference type="InterPro" id="IPR016163">
    <property type="entry name" value="Ald_DH_C"/>
</dbReference>
<dbReference type="PROSITE" id="PS00687">
    <property type="entry name" value="ALDEHYDE_DEHYDR_GLU"/>
    <property type="match status" value="1"/>
</dbReference>
<gene>
    <name evidence="11" type="ORF">SAMN04488099_10872</name>
</gene>
<organism evidence="11 12">
    <name type="scientific">Alkalibacterium pelagium</name>
    <dbReference type="NCBI Taxonomy" id="426702"/>
    <lineage>
        <taxon>Bacteria</taxon>
        <taxon>Bacillati</taxon>
        <taxon>Bacillota</taxon>
        <taxon>Bacilli</taxon>
        <taxon>Lactobacillales</taxon>
        <taxon>Carnobacteriaceae</taxon>
        <taxon>Alkalibacterium</taxon>
    </lineage>
</organism>
<dbReference type="SUPFAM" id="SSF53720">
    <property type="entry name" value="ALDH-like"/>
    <property type="match status" value="1"/>
</dbReference>
<evidence type="ECO:0000256" key="7">
    <source>
        <dbReference type="ARBA" id="ARBA00067277"/>
    </source>
</evidence>
<evidence type="ECO:0000256" key="2">
    <source>
        <dbReference type="ARBA" id="ARBA00023002"/>
    </source>
</evidence>
<dbReference type="InterPro" id="IPR016160">
    <property type="entry name" value="Ald_DH_CS_CYS"/>
</dbReference>
<reference evidence="12" key="1">
    <citation type="submission" date="2016-10" db="EMBL/GenBank/DDBJ databases">
        <authorList>
            <person name="Varghese N."/>
            <person name="Submissions S."/>
        </authorList>
    </citation>
    <scope>NUCLEOTIDE SEQUENCE [LARGE SCALE GENOMIC DNA]</scope>
    <source>
        <strain evidence="12">DSM 19183</strain>
    </source>
</reference>
<evidence type="ECO:0000313" key="11">
    <source>
        <dbReference type="EMBL" id="SEK91293.1"/>
    </source>
</evidence>
<protein>
    <recommendedName>
        <fullName evidence="7">3-sulfolactaldehyde dehydrogenase</fullName>
        <ecNumber evidence="6">1.2.1.97</ecNumber>
    </recommendedName>
</protein>
<evidence type="ECO:0000256" key="1">
    <source>
        <dbReference type="ARBA" id="ARBA00009986"/>
    </source>
</evidence>